<dbReference type="Gene3D" id="3.40.50.1100">
    <property type="match status" value="2"/>
</dbReference>
<dbReference type="Pfam" id="PF00291">
    <property type="entry name" value="PALP"/>
    <property type="match status" value="1"/>
</dbReference>
<dbReference type="InterPro" id="IPR001926">
    <property type="entry name" value="TrpB-like_PALP"/>
</dbReference>
<dbReference type="InterPro" id="IPR050214">
    <property type="entry name" value="Cys_Synth/Cystath_Beta-Synth"/>
</dbReference>
<keyword evidence="5" id="KW-1185">Reference proteome</keyword>
<evidence type="ECO:0000256" key="1">
    <source>
        <dbReference type="ARBA" id="ARBA00001933"/>
    </source>
</evidence>
<dbReference type="SUPFAM" id="SSF53686">
    <property type="entry name" value="Tryptophan synthase beta subunit-like PLP-dependent enzymes"/>
    <property type="match status" value="1"/>
</dbReference>
<evidence type="ECO:0000313" key="4">
    <source>
        <dbReference type="EMBL" id="WXB01906.1"/>
    </source>
</evidence>
<dbReference type="EMBL" id="CP089983">
    <property type="protein sequence ID" value="WXB01906.1"/>
    <property type="molecule type" value="Genomic_DNA"/>
</dbReference>
<feature type="domain" description="Tryptophan synthase beta chain-like PALP" evidence="3">
    <location>
        <begin position="19"/>
        <end position="307"/>
    </location>
</feature>
<dbReference type="PANTHER" id="PTHR10314">
    <property type="entry name" value="CYSTATHIONINE BETA-SYNTHASE"/>
    <property type="match status" value="1"/>
</dbReference>
<dbReference type="InterPro" id="IPR036052">
    <property type="entry name" value="TrpB-like_PALP_sf"/>
</dbReference>
<evidence type="ECO:0000259" key="3">
    <source>
        <dbReference type="Pfam" id="PF00291"/>
    </source>
</evidence>
<reference evidence="4" key="1">
    <citation type="submission" date="2021-12" db="EMBL/GenBank/DDBJ databases">
        <title>Discovery of the Pendulisporaceae a myxobacterial family with distinct sporulation behavior and unique specialized metabolism.</title>
        <authorList>
            <person name="Garcia R."/>
            <person name="Popoff A."/>
            <person name="Bader C.D."/>
            <person name="Loehr J."/>
            <person name="Walesch S."/>
            <person name="Walt C."/>
            <person name="Boldt J."/>
            <person name="Bunk B."/>
            <person name="Haeckl F.J.F.P.J."/>
            <person name="Gunesch A.P."/>
            <person name="Birkelbach J."/>
            <person name="Nuebel U."/>
            <person name="Pietschmann T."/>
            <person name="Bach T."/>
            <person name="Mueller R."/>
        </authorList>
    </citation>
    <scope>NUCLEOTIDE SEQUENCE</scope>
    <source>
        <strain evidence="4">MSr11367</strain>
    </source>
</reference>
<sequence>MPYEHGGSHAFPNLPGLLDSVGNTPVVRLDNLTMCGEGRLVAKLESANPGGSVKDRAAWHIIRDAEERGLIRRGATIIESSSGNFGIALAMIGASRGYRVIAIVDPKISAVNRSLFAAFGAEVIVVDEKDDSGSYHKTRIAYANRLHREIPGSFRPDQCFNPLNGEAHYQSTARELLAAMGSRLSAVVCTVSTGGQLGGISRYLRRFAPHVKVVGVDVRGSTVFGGEAHGYLTPGVGLSWTPDNLDDLSAVDEVYLLSDEDVFVSCRTLVRAEGVLAGVSTGAALLVACRLAMKASAREHIAFLATDRGERYLQTAFDERWLLEHGMSTDTSLDGLRRRAASLTPFSTNPKVDCANYRRELAEQLDSPTARRTLRRAG</sequence>
<gene>
    <name evidence="4" type="ORF">LVJ94_33940</name>
</gene>
<organism evidence="4 5">
    <name type="scientific">Pendulispora rubella</name>
    <dbReference type="NCBI Taxonomy" id="2741070"/>
    <lineage>
        <taxon>Bacteria</taxon>
        <taxon>Pseudomonadati</taxon>
        <taxon>Myxococcota</taxon>
        <taxon>Myxococcia</taxon>
        <taxon>Myxococcales</taxon>
        <taxon>Sorangiineae</taxon>
        <taxon>Pendulisporaceae</taxon>
        <taxon>Pendulispora</taxon>
    </lineage>
</organism>
<dbReference type="CDD" id="cd01561">
    <property type="entry name" value="CBS_like"/>
    <property type="match status" value="1"/>
</dbReference>
<evidence type="ECO:0000256" key="2">
    <source>
        <dbReference type="ARBA" id="ARBA00022898"/>
    </source>
</evidence>
<comment type="cofactor">
    <cofactor evidence="1">
        <name>pyridoxal 5'-phosphate</name>
        <dbReference type="ChEBI" id="CHEBI:597326"/>
    </cofactor>
</comment>
<dbReference type="PROSITE" id="PS00901">
    <property type="entry name" value="CYS_SYNTHASE"/>
    <property type="match status" value="1"/>
</dbReference>
<dbReference type="InterPro" id="IPR001216">
    <property type="entry name" value="P-phosphate_BS"/>
</dbReference>
<name>A0ABZ2KWH2_9BACT</name>
<dbReference type="Proteomes" id="UP001374803">
    <property type="component" value="Chromosome"/>
</dbReference>
<protein>
    <submittedName>
        <fullName evidence="4">Cysteine synthase family protein</fullName>
    </submittedName>
</protein>
<proteinExistence type="predicted"/>
<dbReference type="RefSeq" id="WP_394831525.1">
    <property type="nucleotide sequence ID" value="NZ_CP089929.1"/>
</dbReference>
<accession>A0ABZ2KWH2</accession>
<evidence type="ECO:0000313" key="5">
    <source>
        <dbReference type="Proteomes" id="UP001374803"/>
    </source>
</evidence>
<keyword evidence="2" id="KW-0663">Pyridoxal phosphate</keyword>